<evidence type="ECO:0000313" key="2">
    <source>
        <dbReference type="EMBL" id="KNC32145.1"/>
    </source>
</evidence>
<dbReference type="Proteomes" id="UP000037069">
    <property type="component" value="Unassembled WGS sequence"/>
</dbReference>
<reference evidence="2 3" key="1">
    <citation type="journal article" date="2015" name="Nat. Commun.">
        <title>Lucilia cuprina genome unlocks parasitic fly biology to underpin future interventions.</title>
        <authorList>
            <person name="Anstead C.A."/>
            <person name="Korhonen P.K."/>
            <person name="Young N.D."/>
            <person name="Hall R.S."/>
            <person name="Jex A.R."/>
            <person name="Murali S.C."/>
            <person name="Hughes D.S."/>
            <person name="Lee S.F."/>
            <person name="Perry T."/>
            <person name="Stroehlein A.J."/>
            <person name="Ansell B.R."/>
            <person name="Breugelmans B."/>
            <person name="Hofmann A."/>
            <person name="Qu J."/>
            <person name="Dugan S."/>
            <person name="Lee S.L."/>
            <person name="Chao H."/>
            <person name="Dinh H."/>
            <person name="Han Y."/>
            <person name="Doddapaneni H.V."/>
            <person name="Worley K.C."/>
            <person name="Muzny D.M."/>
            <person name="Ioannidis P."/>
            <person name="Waterhouse R.M."/>
            <person name="Zdobnov E.M."/>
            <person name="James P.J."/>
            <person name="Bagnall N.H."/>
            <person name="Kotze A.C."/>
            <person name="Gibbs R.A."/>
            <person name="Richards S."/>
            <person name="Batterham P."/>
            <person name="Gasser R.B."/>
        </authorList>
    </citation>
    <scope>NUCLEOTIDE SEQUENCE [LARGE SCALE GENOMIC DNA]</scope>
    <source>
        <strain evidence="2 3">LS</strain>
        <tissue evidence="2">Full body</tissue>
    </source>
</reference>
<dbReference type="GO" id="GO:0042302">
    <property type="term" value="F:structural constituent of cuticle"/>
    <property type="evidence" value="ECO:0007669"/>
    <property type="project" value="UniProtKB-UniRule"/>
</dbReference>
<proteinExistence type="predicted"/>
<dbReference type="Pfam" id="PF00379">
    <property type="entry name" value="Chitin_bind_4"/>
    <property type="match status" value="1"/>
</dbReference>
<organism evidence="2 3">
    <name type="scientific">Lucilia cuprina</name>
    <name type="common">Green bottle fly</name>
    <name type="synonym">Australian sheep blowfly</name>
    <dbReference type="NCBI Taxonomy" id="7375"/>
    <lineage>
        <taxon>Eukaryota</taxon>
        <taxon>Metazoa</taxon>
        <taxon>Ecdysozoa</taxon>
        <taxon>Arthropoda</taxon>
        <taxon>Hexapoda</taxon>
        <taxon>Insecta</taxon>
        <taxon>Pterygota</taxon>
        <taxon>Neoptera</taxon>
        <taxon>Endopterygota</taxon>
        <taxon>Diptera</taxon>
        <taxon>Brachycera</taxon>
        <taxon>Muscomorpha</taxon>
        <taxon>Oestroidea</taxon>
        <taxon>Calliphoridae</taxon>
        <taxon>Luciliinae</taxon>
        <taxon>Lucilia</taxon>
    </lineage>
</organism>
<dbReference type="AlphaFoldDB" id="A0A0L0CIR8"/>
<evidence type="ECO:0000313" key="3">
    <source>
        <dbReference type="Proteomes" id="UP000037069"/>
    </source>
</evidence>
<protein>
    <recommendedName>
        <fullName evidence="4">Larval cuticle protein 5</fullName>
    </recommendedName>
</protein>
<evidence type="ECO:0000256" key="1">
    <source>
        <dbReference type="PROSITE-ProRule" id="PRU00497"/>
    </source>
</evidence>
<dbReference type="PROSITE" id="PS51155">
    <property type="entry name" value="CHIT_BIND_RR_2"/>
    <property type="match status" value="1"/>
</dbReference>
<accession>A0A0L0CIR8</accession>
<comment type="caution">
    <text evidence="2">The sequence shown here is derived from an EMBL/GenBank/DDBJ whole genome shotgun (WGS) entry which is preliminary data.</text>
</comment>
<sequence length="112" mass="12593">MIILSGTTFGGLLDAIFIPTILQEKYQLMPTKEGYRLNLEEPDGSRREEVGMVINPGTPEEELVVMGTYSVYDEKTDTDTVTMYTADKDGYKPRYMLKNRKLSANTLKSMAG</sequence>
<evidence type="ECO:0008006" key="4">
    <source>
        <dbReference type="Google" id="ProtNLM"/>
    </source>
</evidence>
<dbReference type="OrthoDB" id="6352731at2759"/>
<keyword evidence="1" id="KW-0193">Cuticle</keyword>
<dbReference type="InterPro" id="IPR000618">
    <property type="entry name" value="Insect_cuticle"/>
</dbReference>
<name>A0A0L0CIR8_LUCCU</name>
<dbReference type="OMA" id="MGMYSSY"/>
<gene>
    <name evidence="2" type="ORF">FF38_03501</name>
</gene>
<dbReference type="EMBL" id="JRES01000338">
    <property type="protein sequence ID" value="KNC32145.1"/>
    <property type="molecule type" value="Genomic_DNA"/>
</dbReference>
<keyword evidence="3" id="KW-1185">Reference proteome</keyword>